<organism evidence="1 2">
    <name type="scientific">Clarias magur</name>
    <name type="common">Asian catfish</name>
    <name type="synonym">Macropteronotus magur</name>
    <dbReference type="NCBI Taxonomy" id="1594786"/>
    <lineage>
        <taxon>Eukaryota</taxon>
        <taxon>Metazoa</taxon>
        <taxon>Chordata</taxon>
        <taxon>Craniata</taxon>
        <taxon>Vertebrata</taxon>
        <taxon>Euteleostomi</taxon>
        <taxon>Actinopterygii</taxon>
        <taxon>Neopterygii</taxon>
        <taxon>Teleostei</taxon>
        <taxon>Ostariophysi</taxon>
        <taxon>Siluriformes</taxon>
        <taxon>Clariidae</taxon>
        <taxon>Clarias</taxon>
    </lineage>
</organism>
<dbReference type="AlphaFoldDB" id="A0A8J4TC16"/>
<dbReference type="EMBL" id="QNUK01001820">
    <property type="protein sequence ID" value="KAF5880023.1"/>
    <property type="molecule type" value="Genomic_DNA"/>
</dbReference>
<protein>
    <submittedName>
        <fullName evidence="1">Adhesion G-protein coupled receptor G4-like</fullName>
    </submittedName>
</protein>
<keyword evidence="2" id="KW-1185">Reference proteome</keyword>
<reference evidence="1" key="1">
    <citation type="submission" date="2020-07" db="EMBL/GenBank/DDBJ databases">
        <title>Clarias magur genome sequencing, assembly and annotation.</title>
        <authorList>
            <person name="Kushwaha B."/>
            <person name="Kumar R."/>
            <person name="Das P."/>
            <person name="Joshi C.G."/>
            <person name="Kumar D."/>
            <person name="Nagpure N.S."/>
            <person name="Pandey M."/>
            <person name="Agarwal S."/>
            <person name="Srivastava S."/>
            <person name="Singh M."/>
            <person name="Sahoo L."/>
            <person name="Jayasankar P."/>
            <person name="Meher P.K."/>
            <person name="Koringa P.G."/>
            <person name="Iquebal M.A."/>
            <person name="Das S.P."/>
            <person name="Bit A."/>
            <person name="Patnaik S."/>
            <person name="Patel N."/>
            <person name="Shah T.M."/>
            <person name="Hinsu A."/>
            <person name="Jena J.K."/>
        </authorList>
    </citation>
    <scope>NUCLEOTIDE SEQUENCE</scope>
    <source>
        <strain evidence="1">CIFAMagur01</strain>
        <tissue evidence="1">Testis</tissue>
    </source>
</reference>
<keyword evidence="1" id="KW-0675">Receptor</keyword>
<proteinExistence type="predicted"/>
<evidence type="ECO:0000313" key="2">
    <source>
        <dbReference type="Proteomes" id="UP000727407"/>
    </source>
</evidence>
<feature type="non-terminal residue" evidence="1">
    <location>
        <position position="1"/>
    </location>
</feature>
<comment type="caution">
    <text evidence="1">The sequence shown here is derived from an EMBL/GenBank/DDBJ whole genome shotgun (WGS) entry which is preliminary data.</text>
</comment>
<name>A0A8J4TC16_CLAMG</name>
<dbReference type="Proteomes" id="UP000727407">
    <property type="component" value="Unassembled WGS sequence"/>
</dbReference>
<gene>
    <name evidence="1" type="ORF">DAT39_023474</name>
</gene>
<evidence type="ECO:0000313" key="1">
    <source>
        <dbReference type="EMBL" id="KAF5880023.1"/>
    </source>
</evidence>
<feature type="non-terminal residue" evidence="1">
    <location>
        <position position="50"/>
    </location>
</feature>
<accession>A0A8J4TC16</accession>
<sequence>FEVLAHLNVIPHEDVGKIQKQVVKILKDGYHLYEDYSLLTHTDFMQVYPT</sequence>